<dbReference type="GO" id="GO:0006508">
    <property type="term" value="P:proteolysis"/>
    <property type="evidence" value="ECO:0007669"/>
    <property type="project" value="UniProtKB-KW"/>
</dbReference>
<dbReference type="RefSeq" id="WP_212816956.1">
    <property type="nucleotide sequence ID" value="NZ_AP023359.1"/>
</dbReference>
<accession>A0A810N1Z6</accession>
<keyword evidence="5 6" id="KW-0482">Metalloprotease</keyword>
<comment type="cofactor">
    <cofactor evidence="6">
        <name>Zn(2+)</name>
        <dbReference type="ChEBI" id="CHEBI:29105"/>
    </cofactor>
    <text evidence="6">Binds 1 zinc ion per subunit.</text>
</comment>
<evidence type="ECO:0000256" key="1">
    <source>
        <dbReference type="ARBA" id="ARBA00022670"/>
    </source>
</evidence>
<keyword evidence="2" id="KW-0479">Metal-binding</keyword>
<dbReference type="InterPro" id="IPR052173">
    <property type="entry name" value="Beta-lactam_resp_regulator"/>
</dbReference>
<keyword evidence="7" id="KW-0472">Membrane</keyword>
<evidence type="ECO:0000313" key="9">
    <source>
        <dbReference type="EMBL" id="BCJ67651.1"/>
    </source>
</evidence>
<evidence type="ECO:0000313" key="10">
    <source>
        <dbReference type="Proteomes" id="UP000680866"/>
    </source>
</evidence>
<dbReference type="AlphaFoldDB" id="A0A810N1Z6"/>
<feature type="transmembrane region" description="Helical" evidence="7">
    <location>
        <begin position="85"/>
        <end position="102"/>
    </location>
</feature>
<dbReference type="InterPro" id="IPR001915">
    <property type="entry name" value="Peptidase_M48"/>
</dbReference>
<proteinExistence type="inferred from homology"/>
<evidence type="ECO:0000256" key="3">
    <source>
        <dbReference type="ARBA" id="ARBA00022801"/>
    </source>
</evidence>
<dbReference type="Proteomes" id="UP000680866">
    <property type="component" value="Chromosome"/>
</dbReference>
<keyword evidence="3 6" id="KW-0378">Hydrolase</keyword>
<dbReference type="PANTHER" id="PTHR34978:SF3">
    <property type="entry name" value="SLR0241 PROTEIN"/>
    <property type="match status" value="1"/>
</dbReference>
<dbReference type="Gene3D" id="3.30.2010.10">
    <property type="entry name" value="Metalloproteases ('zincins'), catalytic domain"/>
    <property type="match status" value="1"/>
</dbReference>
<keyword evidence="1 6" id="KW-0645">Protease</keyword>
<dbReference type="GO" id="GO:0004222">
    <property type="term" value="F:metalloendopeptidase activity"/>
    <property type="evidence" value="ECO:0007669"/>
    <property type="project" value="InterPro"/>
</dbReference>
<protein>
    <submittedName>
        <fullName evidence="9">Membrane protein</fullName>
    </submittedName>
</protein>
<evidence type="ECO:0000256" key="6">
    <source>
        <dbReference type="RuleBase" id="RU003983"/>
    </source>
</evidence>
<dbReference type="Pfam" id="PF01435">
    <property type="entry name" value="Peptidase_M48"/>
    <property type="match status" value="1"/>
</dbReference>
<evidence type="ECO:0000256" key="4">
    <source>
        <dbReference type="ARBA" id="ARBA00022833"/>
    </source>
</evidence>
<reference evidence="9" key="1">
    <citation type="submission" date="2020-08" db="EMBL/GenBank/DDBJ databases">
        <title>Whole genome shotgun sequence of Polymorphospora rubra NBRC 101157.</title>
        <authorList>
            <person name="Komaki H."/>
            <person name="Tamura T."/>
        </authorList>
    </citation>
    <scope>NUCLEOTIDE SEQUENCE</scope>
    <source>
        <strain evidence="9">NBRC 101157</strain>
    </source>
</reference>
<dbReference type="GO" id="GO:0046872">
    <property type="term" value="F:metal ion binding"/>
    <property type="evidence" value="ECO:0007669"/>
    <property type="project" value="UniProtKB-KW"/>
</dbReference>
<feature type="transmembrane region" description="Helical" evidence="7">
    <location>
        <begin position="278"/>
        <end position="295"/>
    </location>
</feature>
<sequence>MFDHWVMAVVVGPFAGMVVVRLLAERLRPGDAAVVFAWSAVMLAASSTVSLFVFALKAAAELPSVAARGNWSHERVLLDTAHVPWASWLSLVLLVAVLLSLGRTRRSQRRAVRAARRQAAALPDHGPGDVVLLPDGTADAFTLPGPDGRIVVTTGMRDALTDGQYAALIAHERAHLTGRHHQLVMLAWLAAATHPLLRPMARHVEYLVERWADERAAEQTGDRRVVAQALGVAALATNRRGGLAHAGALHVSVTTRPGAVPRRMAAMLRPAKPVRHSYLLYVPAIVAVASAVWAGEGVYDLHELLGLARTH</sequence>
<evidence type="ECO:0000256" key="7">
    <source>
        <dbReference type="SAM" id="Phobius"/>
    </source>
</evidence>
<feature type="domain" description="Peptidase M48" evidence="8">
    <location>
        <begin position="106"/>
        <end position="185"/>
    </location>
</feature>
<dbReference type="KEGG" id="pry:Prubr_46720"/>
<feature type="transmembrane region" description="Helical" evidence="7">
    <location>
        <begin position="36"/>
        <end position="56"/>
    </location>
</feature>
<gene>
    <name evidence="9" type="ORF">Prubr_46720</name>
</gene>
<evidence type="ECO:0000256" key="2">
    <source>
        <dbReference type="ARBA" id="ARBA00022723"/>
    </source>
</evidence>
<name>A0A810N1Z6_9ACTN</name>
<dbReference type="EMBL" id="AP023359">
    <property type="protein sequence ID" value="BCJ67651.1"/>
    <property type="molecule type" value="Genomic_DNA"/>
</dbReference>
<keyword evidence="7" id="KW-0812">Transmembrane</keyword>
<feature type="transmembrane region" description="Helical" evidence="7">
    <location>
        <begin position="6"/>
        <end position="24"/>
    </location>
</feature>
<keyword evidence="7" id="KW-1133">Transmembrane helix</keyword>
<dbReference type="CDD" id="cd07326">
    <property type="entry name" value="M56_BlaR1_MecR1_like"/>
    <property type="match status" value="1"/>
</dbReference>
<evidence type="ECO:0000259" key="8">
    <source>
        <dbReference type="Pfam" id="PF01435"/>
    </source>
</evidence>
<comment type="similarity">
    <text evidence="6">Belongs to the peptidase M48 family.</text>
</comment>
<organism evidence="9 10">
    <name type="scientific">Polymorphospora rubra</name>
    <dbReference type="NCBI Taxonomy" id="338584"/>
    <lineage>
        <taxon>Bacteria</taxon>
        <taxon>Bacillati</taxon>
        <taxon>Actinomycetota</taxon>
        <taxon>Actinomycetes</taxon>
        <taxon>Micromonosporales</taxon>
        <taxon>Micromonosporaceae</taxon>
        <taxon>Polymorphospora</taxon>
    </lineage>
</organism>
<keyword evidence="10" id="KW-1185">Reference proteome</keyword>
<keyword evidence="4 6" id="KW-0862">Zinc</keyword>
<dbReference type="PANTHER" id="PTHR34978">
    <property type="entry name" value="POSSIBLE SENSOR-TRANSDUCER PROTEIN BLAR"/>
    <property type="match status" value="1"/>
</dbReference>
<evidence type="ECO:0000256" key="5">
    <source>
        <dbReference type="ARBA" id="ARBA00023049"/>
    </source>
</evidence>